<evidence type="ECO:0000313" key="2">
    <source>
        <dbReference type="Proteomes" id="UP000198701"/>
    </source>
</evidence>
<accession>A0A1G8XMY2</accession>
<gene>
    <name evidence="1" type="ORF">SAMN05216282_101292</name>
</gene>
<reference evidence="1 2" key="1">
    <citation type="submission" date="2016-10" db="EMBL/GenBank/DDBJ databases">
        <authorList>
            <person name="de Groot N.N."/>
        </authorList>
    </citation>
    <scope>NUCLEOTIDE SEQUENCE [LARGE SCALE GENOMIC DNA]</scope>
    <source>
        <strain evidence="1 2">CGMCC 1.5382</strain>
    </source>
</reference>
<dbReference type="Proteomes" id="UP000198701">
    <property type="component" value="Unassembled WGS sequence"/>
</dbReference>
<sequence length="70" mass="7775">MSYTELRFDDEGAPHRTEYAQAFPPLRLLDDSEIPAGGELHSAPPCVGCFHAMAPVGASGWWCYPCQEYQ</sequence>
<evidence type="ECO:0000313" key="1">
    <source>
        <dbReference type="EMBL" id="SDJ92012.1"/>
    </source>
</evidence>
<dbReference type="STRING" id="386301.SAMN05216282_101292"/>
<dbReference type="OrthoDB" id="9890206at2"/>
<keyword evidence="2" id="KW-1185">Reference proteome</keyword>
<name>A0A1G8XMY2_9MICO</name>
<organism evidence="1 2">
    <name type="scientific">Cryobacterium psychrotolerans</name>
    <dbReference type="NCBI Taxonomy" id="386301"/>
    <lineage>
        <taxon>Bacteria</taxon>
        <taxon>Bacillati</taxon>
        <taxon>Actinomycetota</taxon>
        <taxon>Actinomycetes</taxon>
        <taxon>Micrococcales</taxon>
        <taxon>Microbacteriaceae</taxon>
        <taxon>Cryobacterium</taxon>
    </lineage>
</organism>
<proteinExistence type="predicted"/>
<dbReference type="RefSeq" id="WP_092321288.1">
    <property type="nucleotide sequence ID" value="NZ_FNFU01000001.1"/>
</dbReference>
<dbReference type="EMBL" id="FNFU01000001">
    <property type="protein sequence ID" value="SDJ92012.1"/>
    <property type="molecule type" value="Genomic_DNA"/>
</dbReference>
<protein>
    <submittedName>
        <fullName evidence="1">Uncharacterized protein</fullName>
    </submittedName>
</protein>
<dbReference type="AlphaFoldDB" id="A0A1G8XMY2"/>